<dbReference type="InterPro" id="IPR005055">
    <property type="entry name" value="A10/PebIII"/>
</dbReference>
<feature type="chain" id="PRO_5012408238" evidence="1">
    <location>
        <begin position="17"/>
        <end position="123"/>
    </location>
</feature>
<sequence>MKTVLVFCVIVGAVLCAPQEHYSTQYDNFDAQELAQNPRLLKNYAKCFLSQGPCTSEGTDFKKVIPDAVKTKCEKCSDKQKELIRIVVKALQEKLPELWQELVKKEDPNGQYKAAFESFITGN</sequence>
<name>A0A1L2BLB2_ECTOB</name>
<dbReference type="SUPFAM" id="SSF100910">
    <property type="entry name" value="Chemosensory protein Csp2"/>
    <property type="match status" value="1"/>
</dbReference>
<reference evidence="2" key="1">
    <citation type="submission" date="2015-07" db="EMBL/GenBank/DDBJ databases">
        <title>Transcriptome analysis of odorant reception genes in the tea geometrid, Ectropis obliqua.</title>
        <authorList>
            <person name="Chen Z."/>
            <person name="Ma L."/>
            <person name="Li Z."/>
        </authorList>
    </citation>
    <scope>NUCLEOTIDE SEQUENCE</scope>
</reference>
<evidence type="ECO:0000313" key="2">
    <source>
        <dbReference type="EMBL" id="ALS03841.1"/>
    </source>
</evidence>
<dbReference type="EMBL" id="KT282984">
    <property type="protein sequence ID" value="ALS03841.1"/>
    <property type="molecule type" value="mRNA"/>
</dbReference>
<accession>A0A1L2BLB2</accession>
<dbReference type="PANTHER" id="PTHR11257">
    <property type="entry name" value="CHEMOSENSORY PROTEIN-RELATED"/>
    <property type="match status" value="1"/>
</dbReference>
<keyword evidence="1" id="KW-0732">Signal</keyword>
<proteinExistence type="evidence at transcript level"/>
<evidence type="ECO:0000256" key="1">
    <source>
        <dbReference type="SAM" id="SignalP"/>
    </source>
</evidence>
<dbReference type="PANTHER" id="PTHR11257:SF13">
    <property type="entry name" value="GEO07322P1"/>
    <property type="match status" value="1"/>
</dbReference>
<dbReference type="Pfam" id="PF03392">
    <property type="entry name" value="OS-D"/>
    <property type="match status" value="1"/>
</dbReference>
<dbReference type="InterPro" id="IPR036682">
    <property type="entry name" value="OS_D_A10/PebIII_sf"/>
</dbReference>
<organism evidence="2">
    <name type="scientific">Ectropis obliqua</name>
    <name type="common">Tea geometrid moth</name>
    <dbReference type="NCBI Taxonomy" id="248899"/>
    <lineage>
        <taxon>Eukaryota</taxon>
        <taxon>Metazoa</taxon>
        <taxon>Ecdysozoa</taxon>
        <taxon>Arthropoda</taxon>
        <taxon>Hexapoda</taxon>
        <taxon>Insecta</taxon>
        <taxon>Pterygota</taxon>
        <taxon>Neoptera</taxon>
        <taxon>Endopterygota</taxon>
        <taxon>Lepidoptera</taxon>
        <taxon>Glossata</taxon>
        <taxon>Ditrysia</taxon>
        <taxon>Geometroidea</taxon>
        <taxon>Geometridae</taxon>
        <taxon>Ennominae</taxon>
        <taxon>Ectropis</taxon>
    </lineage>
</organism>
<dbReference type="AlphaFoldDB" id="A0A1L2BLB2"/>
<feature type="signal peptide" evidence="1">
    <location>
        <begin position="1"/>
        <end position="16"/>
    </location>
</feature>
<protein>
    <submittedName>
        <fullName evidence="2">Chemosensory protein 16</fullName>
    </submittedName>
</protein>
<dbReference type="Gene3D" id="1.10.2080.10">
    <property type="entry name" value="Insect odorant-binding protein A10/Ejaculatory bulb-specific protein 3"/>
    <property type="match status" value="1"/>
</dbReference>